<reference evidence="3" key="1">
    <citation type="submission" date="2020-10" db="EMBL/GenBank/DDBJ databases">
        <authorList>
            <person name="Han B."/>
            <person name="Lu T."/>
            <person name="Zhao Q."/>
            <person name="Huang X."/>
            <person name="Zhao Y."/>
        </authorList>
    </citation>
    <scope>NUCLEOTIDE SEQUENCE</scope>
</reference>
<dbReference type="InterPro" id="IPR019835">
    <property type="entry name" value="SWIB_domain"/>
</dbReference>
<comment type="caution">
    <text evidence="3">The sequence shown here is derived from an EMBL/GenBank/DDBJ whole genome shotgun (WGS) entry which is preliminary data.</text>
</comment>
<organism evidence="3 4">
    <name type="scientific">Miscanthus lutarioriparius</name>
    <dbReference type="NCBI Taxonomy" id="422564"/>
    <lineage>
        <taxon>Eukaryota</taxon>
        <taxon>Viridiplantae</taxon>
        <taxon>Streptophyta</taxon>
        <taxon>Embryophyta</taxon>
        <taxon>Tracheophyta</taxon>
        <taxon>Spermatophyta</taxon>
        <taxon>Magnoliopsida</taxon>
        <taxon>Liliopsida</taxon>
        <taxon>Poales</taxon>
        <taxon>Poaceae</taxon>
        <taxon>PACMAD clade</taxon>
        <taxon>Panicoideae</taxon>
        <taxon>Andropogonodae</taxon>
        <taxon>Andropogoneae</taxon>
        <taxon>Saccharinae</taxon>
        <taxon>Miscanthus</taxon>
    </lineage>
</organism>
<dbReference type="EMBL" id="CAJGYO010000008">
    <property type="protein sequence ID" value="CAD6252001.1"/>
    <property type="molecule type" value="Genomic_DNA"/>
</dbReference>
<dbReference type="OrthoDB" id="10251073at2759"/>
<dbReference type="CDD" id="cd10567">
    <property type="entry name" value="SWIB-MDM2_like"/>
    <property type="match status" value="1"/>
</dbReference>
<protein>
    <recommendedName>
        <fullName evidence="2">DM2 domain-containing protein</fullName>
    </recommendedName>
</protein>
<dbReference type="InterPro" id="IPR003121">
    <property type="entry name" value="SWIB_MDM2_domain"/>
</dbReference>
<feature type="domain" description="DM2" evidence="2">
    <location>
        <begin position="54"/>
        <end position="133"/>
    </location>
</feature>
<name>A0A811Q922_9POAL</name>
<keyword evidence="4" id="KW-1185">Reference proteome</keyword>
<dbReference type="PANTHER" id="PTHR13844">
    <property type="entry name" value="SWI/SNF-RELATED MATRIX-ASSOCIATED ACTIN-DEPENDENT REGULATOR OF CHROMATIN SUBFAMILY D"/>
    <property type="match status" value="1"/>
</dbReference>
<evidence type="ECO:0000256" key="1">
    <source>
        <dbReference type="SAM" id="SignalP"/>
    </source>
</evidence>
<dbReference type="SMART" id="SM00151">
    <property type="entry name" value="SWIB"/>
    <property type="match status" value="1"/>
</dbReference>
<feature type="signal peptide" evidence="1">
    <location>
        <begin position="1"/>
        <end position="21"/>
    </location>
</feature>
<sequence length="134" mass="13926">MAAVARVFRGSLFLMSPAAGAAGTAAGAKKAGAAAAATKKRTKAASTKPMAPTGITKPLPVSEEFRRFAGGAPEVARSEAVKLIWAHIKAHGLQDPAKKSEINCDATLKSLFGGRDRIGMMEISKLLGPHFLKN</sequence>
<accession>A0A811Q922</accession>
<dbReference type="SUPFAM" id="SSF47592">
    <property type="entry name" value="SWIB/MDM2 domain"/>
    <property type="match status" value="1"/>
</dbReference>
<dbReference type="AlphaFoldDB" id="A0A811Q922"/>
<evidence type="ECO:0000313" key="3">
    <source>
        <dbReference type="EMBL" id="CAD6252001.1"/>
    </source>
</evidence>
<dbReference type="Gene3D" id="1.10.245.10">
    <property type="entry name" value="SWIB/MDM2 domain"/>
    <property type="match status" value="1"/>
</dbReference>
<dbReference type="PROSITE" id="PS51925">
    <property type="entry name" value="SWIB_MDM2"/>
    <property type="match status" value="1"/>
</dbReference>
<dbReference type="Proteomes" id="UP000604825">
    <property type="component" value="Unassembled WGS sequence"/>
</dbReference>
<evidence type="ECO:0000313" key="4">
    <source>
        <dbReference type="Proteomes" id="UP000604825"/>
    </source>
</evidence>
<dbReference type="InterPro" id="IPR036885">
    <property type="entry name" value="SWIB_MDM2_dom_sf"/>
</dbReference>
<keyword evidence="1" id="KW-0732">Signal</keyword>
<gene>
    <name evidence="3" type="ORF">NCGR_LOCUS35732</name>
</gene>
<feature type="chain" id="PRO_5032367730" description="DM2 domain-containing protein" evidence="1">
    <location>
        <begin position="22"/>
        <end position="134"/>
    </location>
</feature>
<dbReference type="Pfam" id="PF02201">
    <property type="entry name" value="SWIB"/>
    <property type="match status" value="1"/>
</dbReference>
<proteinExistence type="predicted"/>
<evidence type="ECO:0000259" key="2">
    <source>
        <dbReference type="PROSITE" id="PS51925"/>
    </source>
</evidence>